<gene>
    <name evidence="2" type="ORF">GXW74_20635</name>
</gene>
<reference evidence="2" key="2">
    <citation type="journal article" date="2021" name="Syst. Appl. Microbiol.">
        <title>Roseomonas hellenica sp. nov., isolated from roots of wild-growing Alkanna tinctoria.</title>
        <authorList>
            <person name="Rat A."/>
            <person name="Naranjo H.D."/>
            <person name="Lebbe L."/>
            <person name="Cnockaert M."/>
            <person name="Krigas N."/>
            <person name="Grigoriadou K."/>
            <person name="Maloupa E."/>
            <person name="Willems A."/>
        </authorList>
    </citation>
    <scope>NUCLEOTIDE SEQUENCE</scope>
    <source>
        <strain evidence="2">LMG 31228</strain>
    </source>
</reference>
<organism evidence="2 3">
    <name type="scientific">Neoroseomonas eburnea</name>
    <dbReference type="NCBI Taxonomy" id="1346889"/>
    <lineage>
        <taxon>Bacteria</taxon>
        <taxon>Pseudomonadati</taxon>
        <taxon>Pseudomonadota</taxon>
        <taxon>Alphaproteobacteria</taxon>
        <taxon>Acetobacterales</taxon>
        <taxon>Acetobacteraceae</taxon>
        <taxon>Neoroseomonas</taxon>
    </lineage>
</organism>
<evidence type="ECO:0000313" key="3">
    <source>
        <dbReference type="Proteomes" id="UP001138709"/>
    </source>
</evidence>
<feature type="transmembrane region" description="Helical" evidence="1">
    <location>
        <begin position="45"/>
        <end position="64"/>
    </location>
</feature>
<keyword evidence="3" id="KW-1185">Reference proteome</keyword>
<keyword evidence="1" id="KW-0472">Membrane</keyword>
<proteinExistence type="predicted"/>
<dbReference type="Pfam" id="PF11666">
    <property type="entry name" value="DUF2933"/>
    <property type="match status" value="1"/>
</dbReference>
<dbReference type="Proteomes" id="UP001138709">
    <property type="component" value="Unassembled WGS sequence"/>
</dbReference>
<sequence>MPTDTHEPAGRPTQAGFWRTRTGVAFGIFAVALAAYLLFSHTAHVFQWLPFGLILLCPLMHVFMHGGHNHGGGGKQ</sequence>
<dbReference type="AlphaFoldDB" id="A0A9X9XGS5"/>
<accession>A0A9X9XGS5</accession>
<name>A0A9X9XGS5_9PROT</name>
<feature type="transmembrane region" description="Helical" evidence="1">
    <location>
        <begin position="21"/>
        <end position="39"/>
    </location>
</feature>
<reference evidence="2" key="1">
    <citation type="submission" date="2020-01" db="EMBL/GenBank/DDBJ databases">
        <authorList>
            <person name="Rat A."/>
        </authorList>
    </citation>
    <scope>NUCLEOTIDE SEQUENCE</scope>
    <source>
        <strain evidence="2">LMG 31228</strain>
    </source>
</reference>
<keyword evidence="1" id="KW-1133">Transmembrane helix</keyword>
<protein>
    <submittedName>
        <fullName evidence="2">DUF2933 domain-containing protein</fullName>
    </submittedName>
</protein>
<evidence type="ECO:0000313" key="2">
    <source>
        <dbReference type="EMBL" id="MBR0682911.1"/>
    </source>
</evidence>
<dbReference type="InterPro" id="IPR021682">
    <property type="entry name" value="DUF2933"/>
</dbReference>
<dbReference type="EMBL" id="JAAEDL010000024">
    <property type="protein sequence ID" value="MBR0682911.1"/>
    <property type="molecule type" value="Genomic_DNA"/>
</dbReference>
<evidence type="ECO:0000256" key="1">
    <source>
        <dbReference type="SAM" id="Phobius"/>
    </source>
</evidence>
<keyword evidence="1" id="KW-0812">Transmembrane</keyword>
<comment type="caution">
    <text evidence="2">The sequence shown here is derived from an EMBL/GenBank/DDBJ whole genome shotgun (WGS) entry which is preliminary data.</text>
</comment>
<dbReference type="RefSeq" id="WP_211848447.1">
    <property type="nucleotide sequence ID" value="NZ_JAAEDL010000024.1"/>
</dbReference>